<gene>
    <name evidence="2" type="ORF">M422DRAFT_266734</name>
</gene>
<dbReference type="HOGENOM" id="CLU_1587527_0_0_1"/>
<name>A0A0C9TNJ1_SPHS4</name>
<reference evidence="2 3" key="1">
    <citation type="submission" date="2014-06" db="EMBL/GenBank/DDBJ databases">
        <title>Evolutionary Origins and Diversification of the Mycorrhizal Mutualists.</title>
        <authorList>
            <consortium name="DOE Joint Genome Institute"/>
            <consortium name="Mycorrhizal Genomics Consortium"/>
            <person name="Kohler A."/>
            <person name="Kuo A."/>
            <person name="Nagy L.G."/>
            <person name="Floudas D."/>
            <person name="Copeland A."/>
            <person name="Barry K.W."/>
            <person name="Cichocki N."/>
            <person name="Veneault-Fourrey C."/>
            <person name="LaButti K."/>
            <person name="Lindquist E.A."/>
            <person name="Lipzen A."/>
            <person name="Lundell T."/>
            <person name="Morin E."/>
            <person name="Murat C."/>
            <person name="Riley R."/>
            <person name="Ohm R."/>
            <person name="Sun H."/>
            <person name="Tunlid A."/>
            <person name="Henrissat B."/>
            <person name="Grigoriev I.V."/>
            <person name="Hibbett D.S."/>
            <person name="Martin F."/>
        </authorList>
    </citation>
    <scope>NUCLEOTIDE SEQUENCE [LARGE SCALE GENOMIC DNA]</scope>
    <source>
        <strain evidence="2 3">SS14</strain>
    </source>
</reference>
<evidence type="ECO:0000256" key="1">
    <source>
        <dbReference type="SAM" id="MobiDB-lite"/>
    </source>
</evidence>
<keyword evidence="3" id="KW-1185">Reference proteome</keyword>
<dbReference type="Proteomes" id="UP000054279">
    <property type="component" value="Unassembled WGS sequence"/>
</dbReference>
<organism evidence="2 3">
    <name type="scientific">Sphaerobolus stellatus (strain SS14)</name>
    <dbReference type="NCBI Taxonomy" id="990650"/>
    <lineage>
        <taxon>Eukaryota</taxon>
        <taxon>Fungi</taxon>
        <taxon>Dikarya</taxon>
        <taxon>Basidiomycota</taxon>
        <taxon>Agaricomycotina</taxon>
        <taxon>Agaricomycetes</taxon>
        <taxon>Phallomycetidae</taxon>
        <taxon>Geastrales</taxon>
        <taxon>Sphaerobolaceae</taxon>
        <taxon>Sphaerobolus</taxon>
    </lineage>
</organism>
<protein>
    <submittedName>
        <fullName evidence="2">Uncharacterized protein</fullName>
    </submittedName>
</protein>
<dbReference type="AlphaFoldDB" id="A0A0C9TNJ1"/>
<proteinExistence type="predicted"/>
<feature type="region of interest" description="Disordered" evidence="1">
    <location>
        <begin position="1"/>
        <end position="24"/>
    </location>
</feature>
<evidence type="ECO:0000313" key="3">
    <source>
        <dbReference type="Proteomes" id="UP000054279"/>
    </source>
</evidence>
<sequence>MQYSHCTPPRRHQQKRSNDINGRQDEENIILKNVPIFNRIFEAIERVQSRGQDCVDKGLLFITFNEDGKLCNGGGNAVVMIQGSPKRAVSNVSAKVAIFHMAETYEFVELTLNESPRENILGVVNLEGDTVKNIKRLSIQVRSHVILMFDKQFELQEHYVWTRTKRKA</sequence>
<dbReference type="EMBL" id="KN837240">
    <property type="protein sequence ID" value="KIJ31593.1"/>
    <property type="molecule type" value="Genomic_DNA"/>
</dbReference>
<accession>A0A0C9TNJ1</accession>
<evidence type="ECO:0000313" key="2">
    <source>
        <dbReference type="EMBL" id="KIJ31593.1"/>
    </source>
</evidence>